<evidence type="ECO:0000313" key="8">
    <source>
        <dbReference type="Proteomes" id="UP000191135"/>
    </source>
</evidence>
<accession>A0A1U9YX18</accession>
<keyword evidence="8" id="KW-1185">Reference proteome</keyword>
<keyword evidence="1 5" id="KW-0732">Signal</keyword>
<dbReference type="InterPro" id="IPR036328">
    <property type="entry name" value="MliC_sf"/>
</dbReference>
<proteinExistence type="predicted"/>
<dbReference type="EMBL" id="CP020330">
    <property type="protein sequence ID" value="AQZ49987.1"/>
    <property type="molecule type" value="Genomic_DNA"/>
</dbReference>
<dbReference type="InterPro" id="IPR018660">
    <property type="entry name" value="MliC"/>
</dbReference>
<keyword evidence="2" id="KW-0472">Membrane</keyword>
<dbReference type="Proteomes" id="UP000191135">
    <property type="component" value="Chromosome"/>
</dbReference>
<feature type="chain" id="PRO_5010715603" evidence="5">
    <location>
        <begin position="21"/>
        <end position="115"/>
    </location>
</feature>
<sequence precursor="true">MKAATLTAIALSLAALPAMAEDKVSLDLPEGTTEISASYDCGDFTLDARYINGGQIMLAELQWPDNHIIAAEVIAASGARYAAGPYVWWSKGDDGTLYDVTKGENDPGIACTGKS</sequence>
<organism evidence="7 8">
    <name type="scientific">Martelella mediterranea DSM 17316</name>
    <dbReference type="NCBI Taxonomy" id="1122214"/>
    <lineage>
        <taxon>Bacteria</taxon>
        <taxon>Pseudomonadati</taxon>
        <taxon>Pseudomonadota</taxon>
        <taxon>Alphaproteobacteria</taxon>
        <taxon>Hyphomicrobiales</taxon>
        <taxon>Aurantimonadaceae</taxon>
        <taxon>Martelella</taxon>
    </lineage>
</organism>
<dbReference type="OrthoDB" id="120729at2"/>
<keyword evidence="4" id="KW-0449">Lipoprotein</keyword>
<gene>
    <name evidence="7" type="primary">mliC</name>
    <name evidence="7" type="ORF">Mame_00610</name>
</gene>
<reference evidence="7 8" key="1">
    <citation type="submission" date="2017-03" db="EMBL/GenBank/DDBJ databases">
        <title>Foreign affairs: Plasmid Transfer between Roseobacters and Rhizobia.</title>
        <authorList>
            <person name="Bartling P."/>
            <person name="Bunk B."/>
            <person name="Overmann J."/>
            <person name="Brinkmann H."/>
            <person name="Petersen J."/>
        </authorList>
    </citation>
    <scope>NUCLEOTIDE SEQUENCE [LARGE SCALE GENOMIC DNA]</scope>
    <source>
        <strain evidence="7 8">MACL11</strain>
    </source>
</reference>
<dbReference type="KEGG" id="mmed:Mame_00610"/>
<dbReference type="RefSeq" id="WP_018065672.1">
    <property type="nucleotide sequence ID" value="NZ_AQWH01000015.1"/>
</dbReference>
<feature type="signal peptide" evidence="5">
    <location>
        <begin position="1"/>
        <end position="20"/>
    </location>
</feature>
<dbReference type="eggNOG" id="COG3895">
    <property type="taxonomic scope" value="Bacteria"/>
</dbReference>
<evidence type="ECO:0000256" key="4">
    <source>
        <dbReference type="ARBA" id="ARBA00023288"/>
    </source>
</evidence>
<dbReference type="AlphaFoldDB" id="A0A1U9YX18"/>
<dbReference type="Gene3D" id="2.40.128.200">
    <property type="match status" value="1"/>
</dbReference>
<evidence type="ECO:0000256" key="1">
    <source>
        <dbReference type="ARBA" id="ARBA00022729"/>
    </source>
</evidence>
<evidence type="ECO:0000256" key="5">
    <source>
        <dbReference type="SAM" id="SignalP"/>
    </source>
</evidence>
<name>A0A1U9YX18_9HYPH</name>
<dbReference type="Pfam" id="PF09864">
    <property type="entry name" value="MliC"/>
    <property type="match status" value="1"/>
</dbReference>
<evidence type="ECO:0000259" key="6">
    <source>
        <dbReference type="Pfam" id="PF09864"/>
    </source>
</evidence>
<evidence type="ECO:0000313" key="7">
    <source>
        <dbReference type="EMBL" id="AQZ49987.1"/>
    </source>
</evidence>
<keyword evidence="3" id="KW-0564">Palmitate</keyword>
<dbReference type="STRING" id="1122214.Mame_00610"/>
<protein>
    <submittedName>
        <fullName evidence="7">Membrane-bound lysozyme inhibitor of C-type lysozyme</fullName>
    </submittedName>
</protein>
<evidence type="ECO:0000256" key="2">
    <source>
        <dbReference type="ARBA" id="ARBA00023136"/>
    </source>
</evidence>
<dbReference type="SUPFAM" id="SSF141488">
    <property type="entry name" value="YdhA-like"/>
    <property type="match status" value="1"/>
</dbReference>
<evidence type="ECO:0000256" key="3">
    <source>
        <dbReference type="ARBA" id="ARBA00023139"/>
    </source>
</evidence>
<feature type="domain" description="C-type lysozyme inhibitor" evidence="6">
    <location>
        <begin position="39"/>
        <end position="104"/>
    </location>
</feature>